<name>A0A392PD22_9FABA</name>
<feature type="transmembrane region" description="Helical" evidence="2">
    <location>
        <begin position="50"/>
        <end position="74"/>
    </location>
</feature>
<evidence type="ECO:0000313" key="3">
    <source>
        <dbReference type="EMBL" id="MCI09360.1"/>
    </source>
</evidence>
<organism evidence="3 4">
    <name type="scientific">Trifolium medium</name>
    <dbReference type="NCBI Taxonomy" id="97028"/>
    <lineage>
        <taxon>Eukaryota</taxon>
        <taxon>Viridiplantae</taxon>
        <taxon>Streptophyta</taxon>
        <taxon>Embryophyta</taxon>
        <taxon>Tracheophyta</taxon>
        <taxon>Spermatophyta</taxon>
        <taxon>Magnoliopsida</taxon>
        <taxon>eudicotyledons</taxon>
        <taxon>Gunneridae</taxon>
        <taxon>Pentapetalae</taxon>
        <taxon>rosids</taxon>
        <taxon>fabids</taxon>
        <taxon>Fabales</taxon>
        <taxon>Fabaceae</taxon>
        <taxon>Papilionoideae</taxon>
        <taxon>50 kb inversion clade</taxon>
        <taxon>NPAAA clade</taxon>
        <taxon>Hologalegina</taxon>
        <taxon>IRL clade</taxon>
        <taxon>Trifolieae</taxon>
        <taxon>Trifolium</taxon>
    </lineage>
</organism>
<reference evidence="3 4" key="1">
    <citation type="journal article" date="2018" name="Front. Plant Sci.">
        <title>Red Clover (Trifolium pratense) and Zigzag Clover (T. medium) - A Picture of Genomic Similarities and Differences.</title>
        <authorList>
            <person name="Dluhosova J."/>
            <person name="Istvanek J."/>
            <person name="Nedelnik J."/>
            <person name="Repkova J."/>
        </authorList>
    </citation>
    <scope>NUCLEOTIDE SEQUENCE [LARGE SCALE GENOMIC DNA]</scope>
    <source>
        <strain evidence="4">cv. 10/8</strain>
        <tissue evidence="3">Leaf</tissue>
    </source>
</reference>
<evidence type="ECO:0000256" key="1">
    <source>
        <dbReference type="SAM" id="MobiDB-lite"/>
    </source>
</evidence>
<keyword evidence="4" id="KW-1185">Reference proteome</keyword>
<feature type="non-terminal residue" evidence="3">
    <location>
        <position position="1"/>
    </location>
</feature>
<dbReference type="Proteomes" id="UP000265520">
    <property type="component" value="Unassembled WGS sequence"/>
</dbReference>
<keyword evidence="2" id="KW-1133">Transmembrane helix</keyword>
<keyword evidence="2" id="KW-0472">Membrane</keyword>
<feature type="region of interest" description="Disordered" evidence="1">
    <location>
        <begin position="22"/>
        <end position="44"/>
    </location>
</feature>
<feature type="compositionally biased region" description="Basic and acidic residues" evidence="1">
    <location>
        <begin position="22"/>
        <end position="40"/>
    </location>
</feature>
<accession>A0A392PD22</accession>
<proteinExistence type="predicted"/>
<evidence type="ECO:0000256" key="2">
    <source>
        <dbReference type="SAM" id="Phobius"/>
    </source>
</evidence>
<evidence type="ECO:0000313" key="4">
    <source>
        <dbReference type="Proteomes" id="UP000265520"/>
    </source>
</evidence>
<dbReference type="EMBL" id="LXQA010072368">
    <property type="protein sequence ID" value="MCI09360.1"/>
    <property type="molecule type" value="Genomic_DNA"/>
</dbReference>
<comment type="caution">
    <text evidence="3">The sequence shown here is derived from an EMBL/GenBank/DDBJ whole genome shotgun (WGS) entry which is preliminary data.</text>
</comment>
<dbReference type="AlphaFoldDB" id="A0A392PD22"/>
<keyword evidence="2" id="KW-0812">Transmembrane</keyword>
<protein>
    <submittedName>
        <fullName evidence="3">Uncharacterized protein</fullName>
    </submittedName>
</protein>
<sequence length="87" mass="9944">YSLVRESEIISHEILKSIEKERARAKRRESGERARDQKGKLEKHRIRGPGAMRAMCCATRSVVLFSLFFLLLAAQRARVSCATRNVV</sequence>